<evidence type="ECO:0000256" key="2">
    <source>
        <dbReference type="ARBA" id="ARBA00023002"/>
    </source>
</evidence>
<dbReference type="PANTHER" id="PTHR10204:SF34">
    <property type="entry name" value="NAD(P)H DEHYDROGENASE [QUINONE] 1 ISOFORM 1"/>
    <property type="match status" value="1"/>
</dbReference>
<comment type="caution">
    <text evidence="4">The sequence shown here is derived from an EMBL/GenBank/DDBJ whole genome shotgun (WGS) entry which is preliminary data.</text>
</comment>
<dbReference type="EMBL" id="AQQY01000005">
    <property type="protein sequence ID" value="KCV82108.1"/>
    <property type="molecule type" value="Genomic_DNA"/>
</dbReference>
<name>A0A058ZKK3_9RHOB</name>
<gene>
    <name evidence="4" type="ORF">ATO10_09683</name>
</gene>
<dbReference type="OrthoDB" id="9798454at2"/>
<dbReference type="Gene3D" id="3.40.50.360">
    <property type="match status" value="1"/>
</dbReference>
<dbReference type="Pfam" id="PF02525">
    <property type="entry name" value="Flavodoxin_2"/>
    <property type="match status" value="1"/>
</dbReference>
<dbReference type="eggNOG" id="COG2249">
    <property type="taxonomic scope" value="Bacteria"/>
</dbReference>
<evidence type="ECO:0000259" key="3">
    <source>
        <dbReference type="Pfam" id="PF02525"/>
    </source>
</evidence>
<dbReference type="STRING" id="1461693.ATO10_09683"/>
<reference evidence="4 5" key="1">
    <citation type="submission" date="2013-04" db="EMBL/GenBank/DDBJ databases">
        <title>Shimia sp. 22II-S11-Z10 Genome Sequencing.</title>
        <authorList>
            <person name="Lai Q."/>
            <person name="Li G."/>
            <person name="Shao Z."/>
        </authorList>
    </citation>
    <scope>NUCLEOTIDE SEQUENCE [LARGE SCALE GENOMIC DNA]</scope>
    <source>
        <strain evidence="5">22II-S11-Z10</strain>
    </source>
</reference>
<dbReference type="PATRIC" id="fig|1461693.3.peg.1967"/>
<dbReference type="AlphaFoldDB" id="A0A058ZKK3"/>
<proteinExistence type="inferred from homology"/>
<dbReference type="RefSeq" id="WP_051598061.1">
    <property type="nucleotide sequence ID" value="NZ_AQQY01000005.1"/>
</dbReference>
<dbReference type="InterPro" id="IPR003680">
    <property type="entry name" value="Flavodoxin_fold"/>
</dbReference>
<evidence type="ECO:0000256" key="1">
    <source>
        <dbReference type="ARBA" id="ARBA00006252"/>
    </source>
</evidence>
<dbReference type="InterPro" id="IPR051545">
    <property type="entry name" value="NAD(P)H_dehydrogenase_qn"/>
</dbReference>
<dbReference type="PANTHER" id="PTHR10204">
    <property type="entry name" value="NAD P H OXIDOREDUCTASE-RELATED"/>
    <property type="match status" value="1"/>
</dbReference>
<comment type="similarity">
    <text evidence="1">Belongs to the NAD(P)H dehydrogenase (quinone) family.</text>
</comment>
<dbReference type="SUPFAM" id="SSF52218">
    <property type="entry name" value="Flavoproteins"/>
    <property type="match status" value="1"/>
</dbReference>
<evidence type="ECO:0000313" key="5">
    <source>
        <dbReference type="Proteomes" id="UP000024836"/>
    </source>
</evidence>
<dbReference type="InterPro" id="IPR029039">
    <property type="entry name" value="Flavoprotein-like_sf"/>
</dbReference>
<accession>A0A058ZKK3</accession>
<organism evidence="4 5">
    <name type="scientific">Actibacterium atlanticum</name>
    <dbReference type="NCBI Taxonomy" id="1461693"/>
    <lineage>
        <taxon>Bacteria</taxon>
        <taxon>Pseudomonadati</taxon>
        <taxon>Pseudomonadota</taxon>
        <taxon>Alphaproteobacteria</taxon>
        <taxon>Rhodobacterales</taxon>
        <taxon>Roseobacteraceae</taxon>
        <taxon>Actibacterium</taxon>
    </lineage>
</organism>
<dbReference type="Proteomes" id="UP000024836">
    <property type="component" value="Unassembled WGS sequence"/>
</dbReference>
<keyword evidence="2" id="KW-0560">Oxidoreductase</keyword>
<sequence>MCDNRNILIVVAHPAPGSFNHALVGAMADGLRGAGHRVTVSDLAAEGFRADIGRHDMRDMADQDQFHIQAAQAHAARHDGFAADIAREQARVAEADNLILQFPLWWGGPPALMKGWIDRVLSYGFAYVDGRRFDTGLFRGRRAMISVTTGGTPERFSEGGAYGPIGPLLMPIRKLALEYMGFDVAEPVVSYGVPRTDDTARQAYLSAATQAALTQAEQPCERSDAWRTALDSVPEEAWSRKG</sequence>
<keyword evidence="5" id="KW-1185">Reference proteome</keyword>
<protein>
    <submittedName>
        <fullName evidence="4">NAD(P)H dehydrogenase (Quinone)</fullName>
    </submittedName>
</protein>
<evidence type="ECO:0000313" key="4">
    <source>
        <dbReference type="EMBL" id="KCV82108.1"/>
    </source>
</evidence>
<dbReference type="GO" id="GO:0005829">
    <property type="term" value="C:cytosol"/>
    <property type="evidence" value="ECO:0007669"/>
    <property type="project" value="TreeGrafter"/>
</dbReference>
<dbReference type="GO" id="GO:0003955">
    <property type="term" value="F:NAD(P)H dehydrogenase (quinone) activity"/>
    <property type="evidence" value="ECO:0007669"/>
    <property type="project" value="TreeGrafter"/>
</dbReference>
<feature type="domain" description="Flavodoxin-like fold" evidence="3">
    <location>
        <begin position="6"/>
        <end position="209"/>
    </location>
</feature>